<feature type="domain" description="M23ase beta-sheet core" evidence="2">
    <location>
        <begin position="5"/>
        <end position="74"/>
    </location>
</feature>
<evidence type="ECO:0000259" key="2">
    <source>
        <dbReference type="Pfam" id="PF01551"/>
    </source>
</evidence>
<name>A0A1G5K996_9HYPH</name>
<dbReference type="OrthoDB" id="5489603at2"/>
<dbReference type="InterPro" id="IPR016047">
    <property type="entry name" value="M23ase_b-sheet_dom"/>
</dbReference>
<feature type="region of interest" description="Disordered" evidence="1">
    <location>
        <begin position="44"/>
        <end position="65"/>
    </location>
</feature>
<organism evidence="3 4">
    <name type="scientific">Microvirga guangxiensis</name>
    <dbReference type="NCBI Taxonomy" id="549386"/>
    <lineage>
        <taxon>Bacteria</taxon>
        <taxon>Pseudomonadati</taxon>
        <taxon>Pseudomonadota</taxon>
        <taxon>Alphaproteobacteria</taxon>
        <taxon>Hyphomicrobiales</taxon>
        <taxon>Methylobacteriaceae</taxon>
        <taxon>Microvirga</taxon>
    </lineage>
</organism>
<dbReference type="Pfam" id="PF01551">
    <property type="entry name" value="Peptidase_M23"/>
    <property type="match status" value="1"/>
</dbReference>
<dbReference type="Proteomes" id="UP000199569">
    <property type="component" value="Unassembled WGS sequence"/>
</dbReference>
<dbReference type="InterPro" id="IPR011055">
    <property type="entry name" value="Dup_hybrid_motif"/>
</dbReference>
<dbReference type="SUPFAM" id="SSF51261">
    <property type="entry name" value="Duplicated hybrid motif"/>
    <property type="match status" value="1"/>
</dbReference>
<gene>
    <name evidence="3" type="ORF">SAMN02927923_03132</name>
</gene>
<evidence type="ECO:0000256" key="1">
    <source>
        <dbReference type="SAM" id="MobiDB-lite"/>
    </source>
</evidence>
<dbReference type="AlphaFoldDB" id="A0A1G5K996"/>
<keyword evidence="4" id="KW-1185">Reference proteome</keyword>
<sequence length="113" mass="11956">MRVPETDRRNPTGNHVILRCGILRCGGFVVLLAHMRAGSVRLKPGDDIKTGDEIGAVGNSGNTGEPHLHIHAQRPGPADAPLSGDGVPIRFGGRFTARNDVVTIGRPFGDQAD</sequence>
<dbReference type="EMBL" id="FMVJ01000009">
    <property type="protein sequence ID" value="SCY97185.1"/>
    <property type="molecule type" value="Genomic_DNA"/>
</dbReference>
<evidence type="ECO:0000313" key="4">
    <source>
        <dbReference type="Proteomes" id="UP000199569"/>
    </source>
</evidence>
<accession>A0A1G5K996</accession>
<dbReference type="CDD" id="cd12797">
    <property type="entry name" value="M23_peptidase"/>
    <property type="match status" value="1"/>
</dbReference>
<dbReference type="STRING" id="549386.SAMN02927923_03132"/>
<protein>
    <submittedName>
        <fullName evidence="3">Peptidase family M23</fullName>
    </submittedName>
</protein>
<evidence type="ECO:0000313" key="3">
    <source>
        <dbReference type="EMBL" id="SCY97185.1"/>
    </source>
</evidence>
<proteinExistence type="predicted"/>
<reference evidence="4" key="1">
    <citation type="submission" date="2016-10" db="EMBL/GenBank/DDBJ databases">
        <authorList>
            <person name="Varghese N."/>
            <person name="Submissions S."/>
        </authorList>
    </citation>
    <scope>NUCLEOTIDE SEQUENCE [LARGE SCALE GENOMIC DNA]</scope>
    <source>
        <strain evidence="4">CGMCC 1.7666</strain>
    </source>
</reference>
<dbReference type="Gene3D" id="2.70.70.10">
    <property type="entry name" value="Glucose Permease (Domain IIA)"/>
    <property type="match status" value="1"/>
</dbReference>